<dbReference type="PANTHER" id="PTHR23510">
    <property type="entry name" value="INNER MEMBRANE TRANSPORT PROTEIN YAJR"/>
    <property type="match status" value="1"/>
</dbReference>
<dbReference type="AlphaFoldDB" id="A0A7D9E9L1"/>
<keyword evidence="3" id="KW-1133">Transmembrane helix</keyword>
<dbReference type="PANTHER" id="PTHR23510:SF16">
    <property type="entry name" value="MAJOR FACILITATOR SUPERFAMILY (MFS) PROFILE DOMAIN-CONTAINING PROTEIN"/>
    <property type="match status" value="1"/>
</dbReference>
<evidence type="ECO:0000313" key="6">
    <source>
        <dbReference type="Proteomes" id="UP001152795"/>
    </source>
</evidence>
<comment type="caution">
    <text evidence="5">The sequence shown here is derived from an EMBL/GenBank/DDBJ whole genome shotgun (WGS) entry which is preliminary data.</text>
</comment>
<evidence type="ECO:0000256" key="2">
    <source>
        <dbReference type="ARBA" id="ARBA00022692"/>
    </source>
</evidence>
<keyword evidence="6" id="KW-1185">Reference proteome</keyword>
<dbReference type="InterPro" id="IPR020846">
    <property type="entry name" value="MFS_dom"/>
</dbReference>
<evidence type="ECO:0000313" key="5">
    <source>
        <dbReference type="EMBL" id="CAB4003845.1"/>
    </source>
</evidence>
<dbReference type="InterPro" id="IPR011701">
    <property type="entry name" value="MFS"/>
</dbReference>
<reference evidence="5" key="1">
    <citation type="submission" date="2020-04" db="EMBL/GenBank/DDBJ databases">
        <authorList>
            <person name="Alioto T."/>
            <person name="Alioto T."/>
            <person name="Gomez Garrido J."/>
        </authorList>
    </citation>
    <scope>NUCLEOTIDE SEQUENCE</scope>
    <source>
        <strain evidence="5">A484AB</strain>
    </source>
</reference>
<keyword evidence="4" id="KW-0472">Membrane</keyword>
<dbReference type="Gene3D" id="1.20.1250.20">
    <property type="entry name" value="MFS general substrate transporter like domains"/>
    <property type="match status" value="1"/>
</dbReference>
<dbReference type="GO" id="GO:0022857">
    <property type="term" value="F:transmembrane transporter activity"/>
    <property type="evidence" value="ECO:0007669"/>
    <property type="project" value="InterPro"/>
</dbReference>
<dbReference type="PROSITE" id="PS50850">
    <property type="entry name" value="MFS"/>
    <property type="match status" value="1"/>
</dbReference>
<keyword evidence="2" id="KW-0812">Transmembrane</keyword>
<dbReference type="GO" id="GO:0016020">
    <property type="term" value="C:membrane"/>
    <property type="evidence" value="ECO:0007669"/>
    <property type="project" value="UniProtKB-SubCell"/>
</dbReference>
<dbReference type="SUPFAM" id="SSF103473">
    <property type="entry name" value="MFS general substrate transporter"/>
    <property type="match status" value="1"/>
</dbReference>
<evidence type="ECO:0000256" key="3">
    <source>
        <dbReference type="ARBA" id="ARBA00022989"/>
    </source>
</evidence>
<evidence type="ECO:0000256" key="1">
    <source>
        <dbReference type="ARBA" id="ARBA00004141"/>
    </source>
</evidence>
<dbReference type="OrthoDB" id="6133115at2759"/>
<proteinExistence type="predicted"/>
<dbReference type="EMBL" id="CACRXK020004740">
    <property type="protein sequence ID" value="CAB4003845.1"/>
    <property type="molecule type" value="Genomic_DNA"/>
</dbReference>
<accession>A0A7D9E9L1</accession>
<dbReference type="Proteomes" id="UP001152795">
    <property type="component" value="Unassembled WGS sequence"/>
</dbReference>
<dbReference type="InterPro" id="IPR036259">
    <property type="entry name" value="MFS_trans_sf"/>
</dbReference>
<dbReference type="InterPro" id="IPR051068">
    <property type="entry name" value="MFS_Domain-Containing_Protein"/>
</dbReference>
<sequence length="356" mass="40314">MEDFFIAPTAWYYISSLGENEAFLGLVLAIFEITTIVSSPIFGKLRDKFQCYKFIIIFGYAIKVLGNLVYAMPFSAYCPLIGRGLSGVGFGSLCVRYAQIVLNTPLRYRPQMLIFINGLYCLGTVVGPAISSFLVFKVNIYGWQIDAGNSPGIILSIIWLFMTVIAFWLPNDPSDEEFADKSPHVIKRKEPIKEQDLSKEKAGLREGKSSFTSTICLVLFIATMADCFIYSLGVLQRKTTAGVSNGYANICSVCFYLVRTVVARSWRDTMFIAEERFATRMNRSIFVVFLLVLVAADLSSAWRRRRSGEKLNKDAKIPKEMKLRSKRTRTNTECKLRERGTCNVQRDDEQRTIPSR</sequence>
<name>A0A7D9E9L1_PARCT</name>
<evidence type="ECO:0000256" key="4">
    <source>
        <dbReference type="ARBA" id="ARBA00023136"/>
    </source>
</evidence>
<organism evidence="5 6">
    <name type="scientific">Paramuricea clavata</name>
    <name type="common">Red gorgonian</name>
    <name type="synonym">Violescent sea-whip</name>
    <dbReference type="NCBI Taxonomy" id="317549"/>
    <lineage>
        <taxon>Eukaryota</taxon>
        <taxon>Metazoa</taxon>
        <taxon>Cnidaria</taxon>
        <taxon>Anthozoa</taxon>
        <taxon>Octocorallia</taxon>
        <taxon>Malacalcyonacea</taxon>
        <taxon>Plexauridae</taxon>
        <taxon>Paramuricea</taxon>
    </lineage>
</organism>
<gene>
    <name evidence="5" type="ORF">PACLA_8A084003</name>
</gene>
<dbReference type="Pfam" id="PF07690">
    <property type="entry name" value="MFS_1"/>
    <property type="match status" value="1"/>
</dbReference>
<protein>
    <submittedName>
        <fullName evidence="5">Major facilitator superfamily domain-containing 8</fullName>
    </submittedName>
</protein>
<comment type="subcellular location">
    <subcellularLocation>
        <location evidence="1">Membrane</location>
        <topology evidence="1">Multi-pass membrane protein</topology>
    </subcellularLocation>
</comment>